<reference evidence="2" key="1">
    <citation type="journal article" date="2016" name="Nat. Commun.">
        <title>The Gonium pectorale genome demonstrates co-option of cell cycle regulation during the evolution of multicellularity.</title>
        <authorList>
            <person name="Hanschen E.R."/>
            <person name="Marriage T.N."/>
            <person name="Ferris P.J."/>
            <person name="Hamaji T."/>
            <person name="Toyoda A."/>
            <person name="Fujiyama A."/>
            <person name="Neme R."/>
            <person name="Noguchi H."/>
            <person name="Minakuchi Y."/>
            <person name="Suzuki M."/>
            <person name="Kawai-Toyooka H."/>
            <person name="Smith D.R."/>
            <person name="Sparks H."/>
            <person name="Anderson J."/>
            <person name="Bakaric R."/>
            <person name="Luria V."/>
            <person name="Karger A."/>
            <person name="Kirschner M.W."/>
            <person name="Durand P.M."/>
            <person name="Michod R.E."/>
            <person name="Nozaki H."/>
            <person name="Olson B.J."/>
        </authorList>
    </citation>
    <scope>NUCLEOTIDE SEQUENCE [LARGE SCALE GENOMIC DNA]</scope>
    <source>
        <strain evidence="2">NIES-2863</strain>
    </source>
</reference>
<evidence type="ECO:0000313" key="1">
    <source>
        <dbReference type="EMBL" id="KXZ46781.1"/>
    </source>
</evidence>
<evidence type="ECO:0000313" key="2">
    <source>
        <dbReference type="Proteomes" id="UP000075714"/>
    </source>
</evidence>
<name>A0A150GAB0_GONPE</name>
<sequence>MLRWQPDSLRTQLDSQAALIEETLQAKSRLEQLKRYKDQSPTVSRMAQTGYDAKGTAEQLAEWLDTEDERVLLVRFRAD</sequence>
<protein>
    <submittedName>
        <fullName evidence="1">Uncharacterized protein</fullName>
    </submittedName>
</protein>
<keyword evidence="2" id="KW-1185">Reference proteome</keyword>
<dbReference type="Proteomes" id="UP000075714">
    <property type="component" value="Unassembled WGS sequence"/>
</dbReference>
<dbReference type="AlphaFoldDB" id="A0A150GAB0"/>
<gene>
    <name evidence="1" type="ORF">GPECTOR_40g515</name>
</gene>
<dbReference type="EMBL" id="LSYV01000041">
    <property type="protein sequence ID" value="KXZ46781.1"/>
    <property type="molecule type" value="Genomic_DNA"/>
</dbReference>
<accession>A0A150GAB0</accession>
<comment type="caution">
    <text evidence="1">The sequence shown here is derived from an EMBL/GenBank/DDBJ whole genome shotgun (WGS) entry which is preliminary data.</text>
</comment>
<organism evidence="1 2">
    <name type="scientific">Gonium pectorale</name>
    <name type="common">Green alga</name>
    <dbReference type="NCBI Taxonomy" id="33097"/>
    <lineage>
        <taxon>Eukaryota</taxon>
        <taxon>Viridiplantae</taxon>
        <taxon>Chlorophyta</taxon>
        <taxon>core chlorophytes</taxon>
        <taxon>Chlorophyceae</taxon>
        <taxon>CS clade</taxon>
        <taxon>Chlamydomonadales</taxon>
        <taxon>Volvocaceae</taxon>
        <taxon>Gonium</taxon>
    </lineage>
</organism>
<proteinExistence type="predicted"/>